<dbReference type="Proteomes" id="UP000243217">
    <property type="component" value="Unassembled WGS sequence"/>
</dbReference>
<sequence>MIRRLFWILLVCGCSYTLALHRSTVDQAKSLLRQAAGPLWFHESDTFGVNLNGGPNGCVNTRMGANAGVLGVIKKIDQIRGQLGFAMSKADLVVLGYPNGQDLLGDFKTGRPDVFFCDFQNVLPNPTGDISTVQQAVLGGAHQTISVFSGAFDDTPGAFDNAYFTSYLTKQWVKTQSQGNNFWAASDNSQTIRFNVDFAMAIHTRTCQVKRGCPKEQWTESKLSPMTQYSGIKTLPLLSKRLVQLEFVGWF</sequence>
<dbReference type="STRING" id="74557.A0A1V9YT64"/>
<accession>A0A1V9YT64</accession>
<reference evidence="2 3" key="1">
    <citation type="journal article" date="2014" name="Genome Biol. Evol.">
        <title>The secreted proteins of Achlya hypogyna and Thraustotheca clavata identify the ancestral oomycete secretome and reveal gene acquisitions by horizontal gene transfer.</title>
        <authorList>
            <person name="Misner I."/>
            <person name="Blouin N."/>
            <person name="Leonard G."/>
            <person name="Richards T.A."/>
            <person name="Lane C.E."/>
        </authorList>
    </citation>
    <scope>NUCLEOTIDE SEQUENCE [LARGE SCALE GENOMIC DNA]</scope>
    <source>
        <strain evidence="2 3">ATCC 34112</strain>
    </source>
</reference>
<dbReference type="GO" id="GO:0006979">
    <property type="term" value="P:response to oxidative stress"/>
    <property type="evidence" value="ECO:0007669"/>
    <property type="project" value="InterPro"/>
</dbReference>
<gene>
    <name evidence="2" type="ORF">THRCLA_22773</name>
</gene>
<dbReference type="Gene3D" id="1.10.420.10">
    <property type="entry name" value="Peroxidase, domain 2"/>
    <property type="match status" value="1"/>
</dbReference>
<name>A0A1V9YT64_9STRA</name>
<organism evidence="2 3">
    <name type="scientific">Thraustotheca clavata</name>
    <dbReference type="NCBI Taxonomy" id="74557"/>
    <lineage>
        <taxon>Eukaryota</taxon>
        <taxon>Sar</taxon>
        <taxon>Stramenopiles</taxon>
        <taxon>Oomycota</taxon>
        <taxon>Saprolegniomycetes</taxon>
        <taxon>Saprolegniales</taxon>
        <taxon>Achlyaceae</taxon>
        <taxon>Thraustotheca</taxon>
    </lineage>
</organism>
<evidence type="ECO:0000313" key="3">
    <source>
        <dbReference type="Proteomes" id="UP000243217"/>
    </source>
</evidence>
<comment type="caution">
    <text evidence="2">The sequence shown here is derived from an EMBL/GenBank/DDBJ whole genome shotgun (WGS) entry which is preliminary data.</text>
</comment>
<dbReference type="InterPro" id="IPR010255">
    <property type="entry name" value="Haem_peroxidase_sf"/>
</dbReference>
<dbReference type="AlphaFoldDB" id="A0A1V9YT64"/>
<dbReference type="SUPFAM" id="SSF48113">
    <property type="entry name" value="Heme-dependent peroxidases"/>
    <property type="match status" value="1"/>
</dbReference>
<feature type="signal peptide" evidence="1">
    <location>
        <begin position="1"/>
        <end position="19"/>
    </location>
</feature>
<dbReference type="OrthoDB" id="48879at2759"/>
<keyword evidence="3" id="KW-1185">Reference proteome</keyword>
<proteinExistence type="predicted"/>
<keyword evidence="1" id="KW-0732">Signal</keyword>
<dbReference type="GO" id="GO:0004601">
    <property type="term" value="F:peroxidase activity"/>
    <property type="evidence" value="ECO:0007669"/>
    <property type="project" value="InterPro"/>
</dbReference>
<evidence type="ECO:0008006" key="4">
    <source>
        <dbReference type="Google" id="ProtNLM"/>
    </source>
</evidence>
<protein>
    <recommendedName>
        <fullName evidence="4">Secreted protein</fullName>
    </recommendedName>
</protein>
<dbReference type="GO" id="GO:0020037">
    <property type="term" value="F:heme binding"/>
    <property type="evidence" value="ECO:0007669"/>
    <property type="project" value="InterPro"/>
</dbReference>
<evidence type="ECO:0000256" key="1">
    <source>
        <dbReference type="SAM" id="SignalP"/>
    </source>
</evidence>
<evidence type="ECO:0000313" key="2">
    <source>
        <dbReference type="EMBL" id="OQR88962.1"/>
    </source>
</evidence>
<feature type="chain" id="PRO_5013252396" description="Secreted protein" evidence="1">
    <location>
        <begin position="20"/>
        <end position="251"/>
    </location>
</feature>
<dbReference type="EMBL" id="JNBS01002926">
    <property type="protein sequence ID" value="OQR88962.1"/>
    <property type="molecule type" value="Genomic_DNA"/>
</dbReference>